<name>A0ABU1AN12_9BACT</name>
<gene>
    <name evidence="2" type="ORF">QEH59_17250</name>
</gene>
<organism evidence="2 3">
    <name type="scientific">Thalassobacterium sedimentorum</name>
    <dbReference type="NCBI Taxonomy" id="3041258"/>
    <lineage>
        <taxon>Bacteria</taxon>
        <taxon>Pseudomonadati</taxon>
        <taxon>Verrucomicrobiota</taxon>
        <taxon>Opitutia</taxon>
        <taxon>Puniceicoccales</taxon>
        <taxon>Coraliomargaritaceae</taxon>
        <taxon>Thalassobacterium</taxon>
    </lineage>
</organism>
<protein>
    <submittedName>
        <fullName evidence="2">Uncharacterized protein</fullName>
    </submittedName>
</protein>
<dbReference type="RefSeq" id="WP_308986621.1">
    <property type="nucleotide sequence ID" value="NZ_JARXIC010000051.1"/>
</dbReference>
<reference evidence="2 3" key="1">
    <citation type="submission" date="2023-04" db="EMBL/GenBank/DDBJ databases">
        <title>A novel bacteria isolated from coastal sediment.</title>
        <authorList>
            <person name="Liu X.-J."/>
            <person name="Du Z.-J."/>
        </authorList>
    </citation>
    <scope>NUCLEOTIDE SEQUENCE [LARGE SCALE GENOMIC DNA]</scope>
    <source>
        <strain evidence="2 3">SDUM461004</strain>
    </source>
</reference>
<dbReference type="EMBL" id="JARXIC010000051">
    <property type="protein sequence ID" value="MDQ8196185.1"/>
    <property type="molecule type" value="Genomic_DNA"/>
</dbReference>
<evidence type="ECO:0000313" key="3">
    <source>
        <dbReference type="Proteomes" id="UP001243717"/>
    </source>
</evidence>
<dbReference type="Proteomes" id="UP001243717">
    <property type="component" value="Unassembled WGS sequence"/>
</dbReference>
<proteinExistence type="predicted"/>
<keyword evidence="3" id="KW-1185">Reference proteome</keyword>
<comment type="caution">
    <text evidence="2">The sequence shown here is derived from an EMBL/GenBank/DDBJ whole genome shotgun (WGS) entry which is preliminary data.</text>
</comment>
<sequence>MALVISLVMMSLVLTLVITLGITIRVETQNAAITKRMFAARNNALLGLYAALGELQAAAGPDQRVTATAEILSGTDDANLRWTGVWNVEGNNPFDYSMGPRDLSGKLDPDDSVPAWLISSNNAVDPAQSIESVNVVGGSVQTATLVSDNSFASNDPSVETEVVAGRIQVGAGSKEVGGYAWWVGDEGIKSKLNTVDQTRVLEPTSASHNNRRDRLPLVVSLRAAGELVLDADANFPVNWMGLNNVWEGREMTLLTGEALDADWVKKSFYEATFVSSGVLSDVRNGGLKKDLSRGLGDQWQEFLQGLQPDSSEWVGGWPRPQPVFQIPGASGLFGAPYDGSIYGPYWDVLYHYANLYQPHQPWLPNMHRSSGHTFQGYMSGNAGPSGFSDRDSGNASLEPRGMGPDVQVYLPRHDFQYSNWQRGNWFALPPTIDSGNTYQTGNSGRREPVWNAVAPVMARLQLVFSLSSVAVTDPPPAAGEVNYRLRLHVTPAVVLWNPYNASLAGKRYSFSFEPILHLQIKVDGVDYLDGPSNGEYSLMDLLKVNGWGPNIDTDHSGNTFGDLGSLEHNQPMLLETDTVTFAPGEVKVFSLPSADIPWHPLMTRGSQNQNYWLKNEFNPTNSAFVDLVKYSTNGEFTGESSDAFDLPVITVMAGDSRDITVEFFAENVGTQFGNNGYLTVDGLDLNTEPNYFNSNTPVRMGGGLRYARFVTSDQTFNLGEVANLEGNSVTFAATYAGLKTTNEASDGVPLFSQFNVRALVSNKLIGNQDMPFTEIYKGGLLSATNTQLDIQESGGLSYYGSSFEPQGGGQQQIILFDAPRQPLYSVGELMHANVSYYDVLPQYAVGNSFASPYIPLDNYFATWEHDDGSAFPIVDYSYALNDALFDEYFFSGIPARYSRYSTSALSSLEGELPPYESFDLDYLKAGKPLPNSRMRIRAFADTATQDTLDRLQDIDTAAAHLMVDGAFNVNSTSVDAWKSILGSLALAPGETYPLSRSTGVTSQLPANEIAFPAPRFSLPVDDSSSRWTGFANMNDGEIETLAVNLVEEVKARGPFLSLGDFVNRRLTNDVTGKAGALQSAIDASNLNDTSDLGSSYNVSGDATSPYERMDSNQLAPAQGAGIPGWILQNDILRGLAPVLTVRSDTFRIRAYGDVEDPITGEIVSRAWVEAIVQRVPDFIDGTDSPETPVSLRTPGDIVRAPNPGLAEVNREFGRRFEIVSFRWLNKDEI</sequence>
<accession>A0ABU1AN12</accession>
<evidence type="ECO:0000313" key="2">
    <source>
        <dbReference type="EMBL" id="MDQ8196185.1"/>
    </source>
</evidence>
<evidence type="ECO:0000256" key="1">
    <source>
        <dbReference type="SAM" id="MobiDB-lite"/>
    </source>
</evidence>
<feature type="region of interest" description="Disordered" evidence="1">
    <location>
        <begin position="379"/>
        <end position="399"/>
    </location>
</feature>